<dbReference type="EMBL" id="AK134881">
    <property type="protein sequence ID" value="BAE22326.1"/>
    <property type="molecule type" value="mRNA"/>
</dbReference>
<protein>
    <submittedName>
        <fullName evidence="2">Uncharacterized protein</fullName>
    </submittedName>
</protein>
<reference evidence="2" key="3">
    <citation type="journal article" date="2000" name="Genome Res.">
        <title>RIKEN integrated sequence analysis (RISA) system--384-format sequencing pipeline with 384 multicapillary sequencer.</title>
        <authorList>
            <person name="Shibata K."/>
            <person name="Itoh M."/>
            <person name="Aizawa K."/>
            <person name="Nagaoka S."/>
            <person name="Sasaki N."/>
            <person name="Carninci P."/>
            <person name="Konno H."/>
            <person name="Akiyama J."/>
            <person name="Nishi K."/>
            <person name="Kitsunai T."/>
            <person name="Tashiro H."/>
            <person name="Itoh M."/>
            <person name="Sumi N."/>
            <person name="Ishii Y."/>
            <person name="Nakamura S."/>
            <person name="Hazama M."/>
            <person name="Nishine T."/>
            <person name="Harada A."/>
            <person name="Yamamoto R."/>
            <person name="Matsumoto H."/>
            <person name="Sakaguchi S."/>
            <person name="Ikegami T."/>
            <person name="Kashiwagi K."/>
            <person name="Fujiwake S."/>
            <person name="Inoue K."/>
            <person name="Togawa Y."/>
            <person name="Izawa M."/>
            <person name="Ohara E."/>
            <person name="Watahiki M."/>
            <person name="Yoneda Y."/>
            <person name="Ishikawa T."/>
            <person name="Ozawa K."/>
            <person name="Tanaka T."/>
            <person name="Matsuura S."/>
            <person name="Kawai J."/>
            <person name="Okazaki Y."/>
            <person name="Muramatsu M."/>
            <person name="Inoue Y."/>
            <person name="Kira A."/>
            <person name="Hayashizaki Y."/>
        </authorList>
    </citation>
    <scope>NUCLEOTIDE SEQUENCE</scope>
    <source>
        <strain evidence="2">C57BL/6J</strain>
        <tissue evidence="2">Olfactory brain</tissue>
    </source>
</reference>
<accession>Q3UY86</accession>
<gene>
    <name evidence="3" type="primary">Gm10535</name>
</gene>
<dbReference type="AGR" id="MGI:3642442"/>
<reference evidence="2" key="2">
    <citation type="journal article" date="2000" name="Genome Res.">
        <title>Normalization and subtraction of cap-trapper-selected cDNAs to prepare full-length cDNA libraries for rapid discovery of new genes.</title>
        <authorList>
            <person name="Carninci P."/>
            <person name="Shibata Y."/>
            <person name="Hayatsu N."/>
            <person name="Sugahara Y."/>
            <person name="Shibata K."/>
            <person name="Itoh M."/>
            <person name="Konno H."/>
            <person name="Okazaki Y."/>
            <person name="Muramatsu M."/>
            <person name="Hayashizaki Y."/>
        </authorList>
    </citation>
    <scope>NUCLEOTIDE SEQUENCE</scope>
    <source>
        <strain evidence="2">C57BL/6J</strain>
        <tissue evidence="2">Olfactory brain</tissue>
    </source>
</reference>
<evidence type="ECO:0000313" key="2">
    <source>
        <dbReference type="EMBL" id="BAE22326.1"/>
    </source>
</evidence>
<reference evidence="2" key="4">
    <citation type="journal article" date="2001" name="Nature">
        <title>Functional annotation of a full-length mouse cDNA collection.</title>
        <authorList>
            <consortium name="The RIKEN Genome Exploration Research Group Phase II Team and the FANTOM Consortium"/>
        </authorList>
    </citation>
    <scope>NUCLEOTIDE SEQUENCE</scope>
    <source>
        <strain evidence="2">C57BL/6J</strain>
        <tissue evidence="2">Olfactory brain</tissue>
    </source>
</reference>
<reference evidence="2" key="5">
    <citation type="journal article" date="2002" name="Nature">
        <title>Analysis of the mouse transcriptome based on functional annotation of 60,770 full-length cDNAs.</title>
        <authorList>
            <consortium name="The FANTOM Consortium and the RIKEN Genome Exploration Research Group Phase I and II Team"/>
        </authorList>
    </citation>
    <scope>NUCLEOTIDE SEQUENCE</scope>
    <source>
        <strain evidence="2">C57BL/6J</strain>
        <tissue evidence="2">Olfactory brain</tissue>
    </source>
</reference>
<reference evidence="2" key="8">
    <citation type="journal article" date="2005" name="Science">
        <title>Antisense Transcription in the Mammalian Transcriptome.</title>
        <authorList>
            <consortium name="RIKEN Genome Exploration Research Group and Genome Science Group (Genome Network Project Core Group) and the FANTOM Consortium"/>
        </authorList>
    </citation>
    <scope>NUCLEOTIDE SEQUENCE</scope>
    <source>
        <strain evidence="2">C57BL/6J</strain>
        <tissue evidence="2">Olfactory brain</tissue>
    </source>
</reference>
<dbReference type="MGI" id="MGI:3642442">
    <property type="gene designation" value="Gm10535"/>
</dbReference>
<proteinExistence type="evidence at transcript level"/>
<sequence length="111" mass="12205">MKRMKLPGVSQSAFAPPQSTLYPVRLTGGDAVLIIVRRGQQRASLILDGLLQELGKRWMDMVILRILYQLPTCPPAPRSRRRALLRGGHMPPGGDSGKLQGTHPPILHAHS</sequence>
<reference evidence="2" key="1">
    <citation type="journal article" date="1999" name="Methods Enzymol.">
        <title>High-efficiency full-length cDNA cloning.</title>
        <authorList>
            <person name="Carninci P."/>
            <person name="Hayashizaki Y."/>
        </authorList>
    </citation>
    <scope>NUCLEOTIDE SEQUENCE</scope>
    <source>
        <strain evidence="2">C57BL/6J</strain>
        <tissue evidence="2">Olfactory brain</tissue>
    </source>
</reference>
<name>Q3UY86_MOUSE</name>
<feature type="region of interest" description="Disordered" evidence="1">
    <location>
        <begin position="74"/>
        <end position="111"/>
    </location>
</feature>
<dbReference type="AlphaFoldDB" id="Q3UY86"/>
<reference evidence="2" key="6">
    <citation type="submission" date="2004-03" db="EMBL/GenBank/DDBJ databases">
        <authorList>
            <person name="Arakawa T."/>
            <person name="Carninci P."/>
            <person name="Fukuda S."/>
            <person name="Hashizume W."/>
            <person name="Hayashida K."/>
            <person name="Hori F."/>
            <person name="Iida J."/>
            <person name="Imamura K."/>
            <person name="Imotani K."/>
            <person name="Itoh M."/>
            <person name="Kanagawa S."/>
            <person name="Kawai J."/>
            <person name="Kojima M."/>
            <person name="Konno H."/>
            <person name="Murata M."/>
            <person name="Nakamura M."/>
            <person name="Ninomiya N."/>
            <person name="Nishiyori H."/>
            <person name="Nomura K."/>
            <person name="Ohno M."/>
            <person name="Sakazume N."/>
            <person name="Sano H."/>
            <person name="Sasaki D."/>
            <person name="Shibata K."/>
            <person name="Shiraki T."/>
            <person name="Tagami M."/>
            <person name="Tagami Y."/>
            <person name="Waki K."/>
            <person name="Watahiki A."/>
            <person name="Muramatsu M."/>
            <person name="Hayashizaki Y."/>
        </authorList>
    </citation>
    <scope>NUCLEOTIDE SEQUENCE</scope>
    <source>
        <strain evidence="2">C57BL/6J</strain>
        <tissue evidence="2">Olfactory brain</tissue>
    </source>
</reference>
<organism evidence="2">
    <name type="scientific">Mus musculus</name>
    <name type="common">Mouse</name>
    <dbReference type="NCBI Taxonomy" id="10090"/>
    <lineage>
        <taxon>Eukaryota</taxon>
        <taxon>Metazoa</taxon>
        <taxon>Chordata</taxon>
        <taxon>Craniata</taxon>
        <taxon>Vertebrata</taxon>
        <taxon>Euteleostomi</taxon>
        <taxon>Mammalia</taxon>
        <taxon>Eutheria</taxon>
        <taxon>Euarchontoglires</taxon>
        <taxon>Glires</taxon>
        <taxon>Rodentia</taxon>
        <taxon>Myomorpha</taxon>
        <taxon>Muroidea</taxon>
        <taxon>Muridae</taxon>
        <taxon>Murinae</taxon>
        <taxon>Mus</taxon>
        <taxon>Mus</taxon>
    </lineage>
</organism>
<evidence type="ECO:0000313" key="3">
    <source>
        <dbReference type="MGI" id="MGI:3642442"/>
    </source>
</evidence>
<reference evidence="2" key="7">
    <citation type="journal article" date="2005" name="Science">
        <title>The Transcriptional Landscape of the Mammalian Genome.</title>
        <authorList>
            <consortium name="The FANTOM Consortium"/>
            <consortium name="Riken Genome Exploration Research Group and Genome Science Group (Genome Network Project Core Group)"/>
        </authorList>
    </citation>
    <scope>NUCLEOTIDE SEQUENCE</scope>
    <source>
        <strain evidence="2">C57BL/6J</strain>
        <tissue evidence="2">Olfactory brain</tissue>
    </source>
</reference>
<evidence type="ECO:0000256" key="1">
    <source>
        <dbReference type="SAM" id="MobiDB-lite"/>
    </source>
</evidence>